<gene>
    <name evidence="1" type="ORF">XA68_14729</name>
</gene>
<keyword evidence="2" id="KW-1185">Reference proteome</keyword>
<name>A0A2A9PLF0_OPHUN</name>
<sequence length="257" mass="29068">MASNPRLSIYLPGPITDVNDIIRALEYDEALVQQRWERYQAGEELEAMKHVEHRLYIIPSSVVNIAFSKAANAEFVFVERKPELSFFRGLKDHVSYDAEKGLFAFRGDIRLFRQLFGFISKLVDQGLVREAVVAPMGLKEAGSGIGGVSVDGINAGKDRADYEDHIKSLACVLLLQKGPDVDEWLASPVLVKPLRPHLEFRPSYGLDNGDDERLSQWEEEAITMSEILVEKVVCISDVVLAENYNGNRYDYWLRYGN</sequence>
<dbReference type="AlphaFoldDB" id="A0A2A9PLF0"/>
<comment type="caution">
    <text evidence="1">The sequence shown here is derived from an EMBL/GenBank/DDBJ whole genome shotgun (WGS) entry which is preliminary data.</text>
</comment>
<dbReference type="OrthoDB" id="4912623at2759"/>
<evidence type="ECO:0000313" key="2">
    <source>
        <dbReference type="Proteomes" id="UP000037136"/>
    </source>
</evidence>
<reference evidence="1 2" key="2">
    <citation type="journal article" date="2017" name="Sci. Rep.">
        <title>Ant-infecting Ophiocordyceps genomes reveal a high diversity of potential behavioral manipulation genes and a possible major role for enterotoxins.</title>
        <authorList>
            <person name="de Bekker C."/>
            <person name="Ohm R.A."/>
            <person name="Evans H.C."/>
            <person name="Brachmann A."/>
            <person name="Hughes D.P."/>
        </authorList>
    </citation>
    <scope>NUCLEOTIDE SEQUENCE [LARGE SCALE GENOMIC DNA]</scope>
    <source>
        <strain evidence="1 2">SC16a</strain>
    </source>
</reference>
<dbReference type="Proteomes" id="UP000037136">
    <property type="component" value="Unassembled WGS sequence"/>
</dbReference>
<accession>A0A2A9PLF0</accession>
<organism evidence="1 2">
    <name type="scientific">Ophiocordyceps unilateralis</name>
    <name type="common">Zombie-ant fungus</name>
    <name type="synonym">Torrubia unilateralis</name>
    <dbReference type="NCBI Taxonomy" id="268505"/>
    <lineage>
        <taxon>Eukaryota</taxon>
        <taxon>Fungi</taxon>
        <taxon>Dikarya</taxon>
        <taxon>Ascomycota</taxon>
        <taxon>Pezizomycotina</taxon>
        <taxon>Sordariomycetes</taxon>
        <taxon>Hypocreomycetidae</taxon>
        <taxon>Hypocreales</taxon>
        <taxon>Ophiocordycipitaceae</taxon>
        <taxon>Ophiocordyceps</taxon>
    </lineage>
</organism>
<proteinExistence type="predicted"/>
<protein>
    <submittedName>
        <fullName evidence="1">Uncharacterized protein</fullName>
    </submittedName>
</protein>
<reference evidence="1 2" key="1">
    <citation type="journal article" date="2015" name="BMC Genomics">
        <title>Gene expression during zombie ant biting behavior reflects the complexity underlying fungal parasitic behavioral manipulation.</title>
        <authorList>
            <person name="de Bekker C."/>
            <person name="Ohm R.A."/>
            <person name="Loreto R.G."/>
            <person name="Sebastian A."/>
            <person name="Albert I."/>
            <person name="Merrow M."/>
            <person name="Brachmann A."/>
            <person name="Hughes D.P."/>
        </authorList>
    </citation>
    <scope>NUCLEOTIDE SEQUENCE [LARGE SCALE GENOMIC DNA]</scope>
    <source>
        <strain evidence="1 2">SC16a</strain>
    </source>
</reference>
<evidence type="ECO:0000313" key="1">
    <source>
        <dbReference type="EMBL" id="PFH62188.1"/>
    </source>
</evidence>
<dbReference type="EMBL" id="LAZP02000038">
    <property type="protein sequence ID" value="PFH62188.1"/>
    <property type="molecule type" value="Genomic_DNA"/>
</dbReference>